<evidence type="ECO:0000313" key="1">
    <source>
        <dbReference type="EMBL" id="KAK8834473.1"/>
    </source>
</evidence>
<evidence type="ECO:0000313" key="3">
    <source>
        <dbReference type="Proteomes" id="UP001470230"/>
    </source>
</evidence>
<evidence type="ECO:0000313" key="2">
    <source>
        <dbReference type="EMBL" id="KAK8893927.1"/>
    </source>
</evidence>
<reference evidence="2 3" key="1">
    <citation type="submission" date="2024-04" db="EMBL/GenBank/DDBJ databases">
        <title>Tritrichomonas musculus Genome.</title>
        <authorList>
            <person name="Alves-Ferreira E."/>
            <person name="Grigg M."/>
            <person name="Lorenzi H."/>
            <person name="Galac M."/>
        </authorList>
    </citation>
    <scope>NUCLEOTIDE SEQUENCE [LARGE SCALE GENOMIC DNA]</scope>
    <source>
        <strain evidence="2 3">EAF2021</strain>
    </source>
</reference>
<proteinExistence type="predicted"/>
<dbReference type="EMBL" id="JAPFFF010000003">
    <property type="protein sequence ID" value="KAK8893927.1"/>
    <property type="molecule type" value="Genomic_DNA"/>
</dbReference>
<dbReference type="Proteomes" id="UP001470230">
    <property type="component" value="Unassembled WGS sequence"/>
</dbReference>
<keyword evidence="3" id="KW-1185">Reference proteome</keyword>
<name>A0ABR2KU14_9EUKA</name>
<dbReference type="EMBL" id="JAPFFF010000398">
    <property type="protein sequence ID" value="KAK8834473.1"/>
    <property type="molecule type" value="Genomic_DNA"/>
</dbReference>
<protein>
    <submittedName>
        <fullName evidence="2">Uncharacterized protein</fullName>
    </submittedName>
</protein>
<sequence length="50" mass="5858">MTMFTSSNDEISSQIFDFMTNLPFVHCTRHISVERLQRSNEPPLPDSRDE</sequence>
<gene>
    <name evidence="2" type="ORF">M9Y10_022356</name>
    <name evidence="1" type="ORF">M9Y10_030574</name>
</gene>
<comment type="caution">
    <text evidence="2">The sequence shown here is derived from an EMBL/GenBank/DDBJ whole genome shotgun (WGS) entry which is preliminary data.</text>
</comment>
<organism evidence="2 3">
    <name type="scientific">Tritrichomonas musculus</name>
    <dbReference type="NCBI Taxonomy" id="1915356"/>
    <lineage>
        <taxon>Eukaryota</taxon>
        <taxon>Metamonada</taxon>
        <taxon>Parabasalia</taxon>
        <taxon>Tritrichomonadida</taxon>
        <taxon>Tritrichomonadidae</taxon>
        <taxon>Tritrichomonas</taxon>
    </lineage>
</organism>
<accession>A0ABR2KU14</accession>